<reference evidence="1" key="1">
    <citation type="submission" date="2021-02" db="EMBL/GenBank/DDBJ databases">
        <title>Infant gut strain persistence is associated with maternal origin, phylogeny, and functional potential including surface adhesion and iron acquisition.</title>
        <authorList>
            <person name="Lou Y.C."/>
        </authorList>
    </citation>
    <scope>NUCLEOTIDE SEQUENCE</scope>
    <source>
        <strain evidence="1">L2_039_000G1_dasL2_039_000G1_maxbin2.maxbin.077</strain>
    </source>
</reference>
<accession>A0A9E1LY05</accession>
<proteinExistence type="predicted"/>
<evidence type="ECO:0000313" key="2">
    <source>
        <dbReference type="Proteomes" id="UP000811365"/>
    </source>
</evidence>
<organism evidence="1 2">
    <name type="scientific">Faecalibacterium prausnitzii</name>
    <dbReference type="NCBI Taxonomy" id="853"/>
    <lineage>
        <taxon>Bacteria</taxon>
        <taxon>Bacillati</taxon>
        <taxon>Bacillota</taxon>
        <taxon>Clostridia</taxon>
        <taxon>Eubacteriales</taxon>
        <taxon>Oscillospiraceae</taxon>
        <taxon>Faecalibacterium</taxon>
    </lineage>
</organism>
<dbReference type="AlphaFoldDB" id="A0A9E1LY05"/>
<dbReference type="Proteomes" id="UP000811365">
    <property type="component" value="Unassembled WGS sequence"/>
</dbReference>
<evidence type="ECO:0000313" key="1">
    <source>
        <dbReference type="EMBL" id="MBS6621749.1"/>
    </source>
</evidence>
<protein>
    <submittedName>
        <fullName evidence="1">Uncharacterized protein</fullName>
    </submittedName>
</protein>
<comment type="caution">
    <text evidence="1">The sequence shown here is derived from an EMBL/GenBank/DDBJ whole genome shotgun (WGS) entry which is preliminary data.</text>
</comment>
<sequence length="173" mass="19531">MSRTKIERRYRKMQADAKAFGAELLTEESIFIDDDHLDCVWYGGHIGGLRYKGYEVSIEVHGDVEIVGFMNGHDFLYKNKQNTGAMNMAASDALRTTFKSDAELWDALNADEEAENKVAFENNSWIEAFVKDPKGHWHGSSVVDDADDVLDACGGISGWIDWLNENYIKEDQA</sequence>
<name>A0A9E1LY05_9FIRM</name>
<dbReference type="EMBL" id="JAGZYH010000019">
    <property type="protein sequence ID" value="MBS6621749.1"/>
    <property type="molecule type" value="Genomic_DNA"/>
</dbReference>
<gene>
    <name evidence="1" type="ORF">KH315_06240</name>
</gene>